<name>A0ABV9JPD5_9GAMM</name>
<keyword evidence="3" id="KW-0573">Peptidoglycan synthesis</keyword>
<dbReference type="Gene3D" id="1.25.40.650">
    <property type="match status" value="1"/>
</dbReference>
<evidence type="ECO:0000256" key="2">
    <source>
        <dbReference type="ARBA" id="ARBA00022960"/>
    </source>
</evidence>
<accession>A0ABV9JPD5</accession>
<keyword evidence="4" id="KW-0472">Membrane</keyword>
<protein>
    <submittedName>
        <fullName evidence="8">Penicillin-binding protein activator</fullName>
    </submittedName>
</protein>
<dbReference type="InterPro" id="IPR011990">
    <property type="entry name" value="TPR-like_helical_dom_sf"/>
</dbReference>
<dbReference type="Gene3D" id="1.25.40.10">
    <property type="entry name" value="Tetratricopeptide repeat domain"/>
    <property type="match status" value="1"/>
</dbReference>
<proteinExistence type="predicted"/>
<dbReference type="EMBL" id="JBHSGB010000012">
    <property type="protein sequence ID" value="MFC4656118.1"/>
    <property type="molecule type" value="Genomic_DNA"/>
</dbReference>
<dbReference type="CDD" id="cd06339">
    <property type="entry name" value="PBP1_YraM_LppC_lipoprotein-like"/>
    <property type="match status" value="1"/>
</dbReference>
<evidence type="ECO:0000256" key="6">
    <source>
        <dbReference type="ARBA" id="ARBA00023237"/>
    </source>
</evidence>
<keyword evidence="9" id="KW-1185">Reference proteome</keyword>
<evidence type="ECO:0000256" key="4">
    <source>
        <dbReference type="ARBA" id="ARBA00023136"/>
    </source>
</evidence>
<keyword evidence="7" id="KW-0449">Lipoprotein</keyword>
<keyword evidence="2" id="KW-0133">Cell shape</keyword>
<dbReference type="Pfam" id="PF04348">
    <property type="entry name" value="LppC"/>
    <property type="match status" value="1"/>
</dbReference>
<dbReference type="InterPro" id="IPR028082">
    <property type="entry name" value="Peripla_BP_I"/>
</dbReference>
<evidence type="ECO:0000313" key="8">
    <source>
        <dbReference type="EMBL" id="MFC4656118.1"/>
    </source>
</evidence>
<gene>
    <name evidence="8" type="ORF">ACFO3I_13975</name>
</gene>
<dbReference type="RefSeq" id="WP_377334891.1">
    <property type="nucleotide sequence ID" value="NZ_JBHSGB010000012.1"/>
</dbReference>
<evidence type="ECO:0000256" key="7">
    <source>
        <dbReference type="ARBA" id="ARBA00023288"/>
    </source>
</evidence>
<reference evidence="9" key="1">
    <citation type="journal article" date="2019" name="Int. J. Syst. Evol. Microbiol.">
        <title>The Global Catalogue of Microorganisms (GCM) 10K type strain sequencing project: providing services to taxonomists for standard genome sequencing and annotation.</title>
        <authorList>
            <consortium name="The Broad Institute Genomics Platform"/>
            <consortium name="The Broad Institute Genome Sequencing Center for Infectious Disease"/>
            <person name="Wu L."/>
            <person name="Ma J."/>
        </authorList>
    </citation>
    <scope>NUCLEOTIDE SEQUENCE [LARGE SCALE GENOMIC DNA]</scope>
    <source>
        <strain evidence="9">DT28</strain>
    </source>
</reference>
<dbReference type="Gene3D" id="3.40.50.2300">
    <property type="match status" value="2"/>
</dbReference>
<dbReference type="PANTHER" id="PTHR38038">
    <property type="entry name" value="PENICILLIN-BINDING PROTEIN ACTIVATOR LPOA"/>
    <property type="match status" value="1"/>
</dbReference>
<dbReference type="PANTHER" id="PTHR38038:SF1">
    <property type="entry name" value="PENICILLIN-BINDING PROTEIN ACTIVATOR LPOA"/>
    <property type="match status" value="1"/>
</dbReference>
<evidence type="ECO:0000256" key="1">
    <source>
        <dbReference type="ARBA" id="ARBA00022729"/>
    </source>
</evidence>
<organism evidence="8 9">
    <name type="scientific">Rheinheimera marina</name>
    <dbReference type="NCBI Taxonomy" id="1774958"/>
    <lineage>
        <taxon>Bacteria</taxon>
        <taxon>Pseudomonadati</taxon>
        <taxon>Pseudomonadota</taxon>
        <taxon>Gammaproteobacteria</taxon>
        <taxon>Chromatiales</taxon>
        <taxon>Chromatiaceae</taxon>
        <taxon>Rheinheimera</taxon>
    </lineage>
</organism>
<keyword evidence="5" id="KW-0564">Palmitate</keyword>
<comment type="caution">
    <text evidence="8">The sequence shown here is derived from an EMBL/GenBank/DDBJ whole genome shotgun (WGS) entry which is preliminary data.</text>
</comment>
<dbReference type="Proteomes" id="UP001595962">
    <property type="component" value="Unassembled WGS sequence"/>
</dbReference>
<sequence length="586" mass="66374">MKAVQPVIKAEPEPETDVEVAPLSQPLSASEFLQQAEQSQGTEQQLELLQAARANLQQGQVDQALAIHQVLQQQADSSVMQQNLLPWFEALLAKGQHQDIQQFIQQFPLSRFNLADQQLYLQKQAQYWIERQEPNKAVGVYLQLLQLVPTDQASQLALWQQLGLLTPQQLQKLLQSNDKAAQGWASLLQIHQRLLGDQLALQTELQNWQSSYSNLPALAQLPAEIQQLSQVQGYNPQTIAVLLPFNSNFRQHAEAIQQGLLAASVNHPAKLVFLDSTQSPALIKQQMQEQQADFVIGPLLKDQVDGLANDPDWTLPTLFLNSRTEQIAPSEQKYYFALSVEDEARQMAQLFQHKGYKQPVLMAGRNPLSQRMVAQFSRDWQQITGKAPETYWVTDMASMESTIKQLLETDASEQRIKEIERLSGQDVRAETHSRQDIDAIYLLADPAQTRLLKPFIDVSVAPAAISLPIYASSRSHQKSAELTDRRDLLNLTFTEMPWMLNQQQQQALREQYNTLFPQQDETLQRLFAMGYDAFQLVFKLKQQQQFPALPHSGLTGELRLATDGQIQRQLTLGQYSKTSLNTLGQP</sequence>
<evidence type="ECO:0000256" key="5">
    <source>
        <dbReference type="ARBA" id="ARBA00023139"/>
    </source>
</evidence>
<dbReference type="InterPro" id="IPR007443">
    <property type="entry name" value="LpoA"/>
</dbReference>
<dbReference type="SUPFAM" id="SSF53822">
    <property type="entry name" value="Periplasmic binding protein-like I"/>
    <property type="match status" value="1"/>
</dbReference>
<keyword evidence="6" id="KW-0998">Cell outer membrane</keyword>
<evidence type="ECO:0000256" key="3">
    <source>
        <dbReference type="ARBA" id="ARBA00022984"/>
    </source>
</evidence>
<evidence type="ECO:0000313" key="9">
    <source>
        <dbReference type="Proteomes" id="UP001595962"/>
    </source>
</evidence>
<keyword evidence="1" id="KW-0732">Signal</keyword>